<dbReference type="PANTHER" id="PTHR32278">
    <property type="entry name" value="F-BOX DOMAIN-CONTAINING PROTEIN"/>
    <property type="match status" value="1"/>
</dbReference>
<dbReference type="InterPro" id="IPR025886">
    <property type="entry name" value="PP2-like"/>
</dbReference>
<gene>
    <name evidence="2" type="ORF">POTOM_049749</name>
</gene>
<feature type="compositionally biased region" description="Polar residues" evidence="1">
    <location>
        <begin position="1"/>
        <end position="10"/>
    </location>
</feature>
<evidence type="ECO:0000313" key="3">
    <source>
        <dbReference type="Proteomes" id="UP000886885"/>
    </source>
</evidence>
<comment type="caution">
    <text evidence="2">The sequence shown here is derived from an EMBL/GenBank/DDBJ whole genome shotgun (WGS) entry which is preliminary data.</text>
</comment>
<dbReference type="PANTHER" id="PTHR32278:SF2">
    <property type="entry name" value="PROTEIN PHLOEM PROTEIN 2-LIKE A9"/>
    <property type="match status" value="1"/>
</dbReference>
<dbReference type="AlphaFoldDB" id="A0A8X7YEG6"/>
<feature type="compositionally biased region" description="Basic and acidic residues" evidence="1">
    <location>
        <begin position="270"/>
        <end position="279"/>
    </location>
</feature>
<proteinExistence type="predicted"/>
<evidence type="ECO:0000256" key="1">
    <source>
        <dbReference type="SAM" id="MobiDB-lite"/>
    </source>
</evidence>
<sequence length="279" mass="31338">MSSPSKNSSKGAPEGSQPPPPKDRQSILSRLLFSGRKEKPGEPQSSKVNENPEGPKTSKAPSKGPDGKTVFKPKDDLTICWKEESQFWSIPEGDGPVELLKVCWLDVSGEMRVTKGKAYEVSFMLSMNTENSDGWDDPVTVMARIGKKGKYQRKEINLKDLSEKVEERPQDKCRVEFESKSDEKSESKEEPPAKKSDQTNKKGDENAKNDEETLYFGLYEVWTNKWKAGLRIHEAIVQERGINDPPPNNRSRRKEIAAGINDPPPNNRSRGKEIAAHDD</sequence>
<accession>A0A8X7YEG6</accession>
<dbReference type="EMBL" id="JAAWWB010000029">
    <property type="protein sequence ID" value="KAG6747347.1"/>
    <property type="molecule type" value="Genomic_DNA"/>
</dbReference>
<reference evidence="2" key="1">
    <citation type="journal article" date="2020" name="bioRxiv">
        <title>Hybrid origin of Populus tomentosa Carr. identified through genome sequencing and phylogenomic analysis.</title>
        <authorList>
            <person name="An X."/>
            <person name="Gao K."/>
            <person name="Chen Z."/>
            <person name="Li J."/>
            <person name="Yang X."/>
            <person name="Yang X."/>
            <person name="Zhou J."/>
            <person name="Guo T."/>
            <person name="Zhao T."/>
            <person name="Huang S."/>
            <person name="Miao D."/>
            <person name="Khan W.U."/>
            <person name="Rao P."/>
            <person name="Ye M."/>
            <person name="Lei B."/>
            <person name="Liao W."/>
            <person name="Wang J."/>
            <person name="Ji L."/>
            <person name="Li Y."/>
            <person name="Guo B."/>
            <person name="Mustafa N.S."/>
            <person name="Li S."/>
            <person name="Yun Q."/>
            <person name="Keller S.R."/>
            <person name="Mao J."/>
            <person name="Zhang R."/>
            <person name="Strauss S.H."/>
        </authorList>
    </citation>
    <scope>NUCLEOTIDE SEQUENCE</scope>
    <source>
        <strain evidence="2">GM15</strain>
        <tissue evidence="2">Leaf</tissue>
    </source>
</reference>
<feature type="region of interest" description="Disordered" evidence="1">
    <location>
        <begin position="237"/>
        <end position="279"/>
    </location>
</feature>
<feature type="region of interest" description="Disordered" evidence="1">
    <location>
        <begin position="1"/>
        <end position="75"/>
    </location>
</feature>
<organism evidence="2 3">
    <name type="scientific">Populus tomentosa</name>
    <name type="common">Chinese white poplar</name>
    <dbReference type="NCBI Taxonomy" id="118781"/>
    <lineage>
        <taxon>Eukaryota</taxon>
        <taxon>Viridiplantae</taxon>
        <taxon>Streptophyta</taxon>
        <taxon>Embryophyta</taxon>
        <taxon>Tracheophyta</taxon>
        <taxon>Spermatophyta</taxon>
        <taxon>Magnoliopsida</taxon>
        <taxon>eudicotyledons</taxon>
        <taxon>Gunneridae</taxon>
        <taxon>Pentapetalae</taxon>
        <taxon>rosids</taxon>
        <taxon>fabids</taxon>
        <taxon>Malpighiales</taxon>
        <taxon>Salicaceae</taxon>
        <taxon>Saliceae</taxon>
        <taxon>Populus</taxon>
    </lineage>
</organism>
<dbReference type="Pfam" id="PF14299">
    <property type="entry name" value="PP2"/>
    <property type="match status" value="1"/>
</dbReference>
<protein>
    <recommendedName>
        <fullName evidence="4">Protein PHLOEM PROTEIN 2-LIKE A9-like</fullName>
    </recommendedName>
</protein>
<name>A0A8X7YEG6_POPTO</name>
<dbReference type="OrthoDB" id="10385863at2759"/>
<feature type="region of interest" description="Disordered" evidence="1">
    <location>
        <begin position="162"/>
        <end position="210"/>
    </location>
</feature>
<evidence type="ECO:0000313" key="2">
    <source>
        <dbReference type="EMBL" id="KAG6747347.1"/>
    </source>
</evidence>
<evidence type="ECO:0008006" key="4">
    <source>
        <dbReference type="Google" id="ProtNLM"/>
    </source>
</evidence>
<dbReference type="Proteomes" id="UP000886885">
    <property type="component" value="Chromosome 15A"/>
</dbReference>
<keyword evidence="3" id="KW-1185">Reference proteome</keyword>